<evidence type="ECO:0000313" key="2">
    <source>
        <dbReference type="EMBL" id="OAA84358.1"/>
    </source>
</evidence>
<protein>
    <submittedName>
        <fullName evidence="2">Uncharacterized protein</fullName>
    </submittedName>
</protein>
<accession>A0A162L4S7</accession>
<dbReference type="Proteomes" id="UP000093694">
    <property type="component" value="Unassembled WGS sequence"/>
</dbReference>
<dbReference type="PATRIC" id="fig|1705578.3.peg.3756"/>
<evidence type="ECO:0000313" key="5">
    <source>
        <dbReference type="Proteomes" id="UP000093694"/>
    </source>
</evidence>
<reference evidence="3 5" key="2">
    <citation type="journal article" date="2016" name="Front. Microbiol.">
        <title>Industrial Acetogenic Biocatalysts: A Comparative Metabolic and Genomic Analysis.</title>
        <authorList>
            <person name="Bengelsdorf F."/>
            <person name="Poehlein A."/>
            <person name="Sonja S."/>
            <person name="Erz C."/>
            <person name="Hummel T."/>
            <person name="Hoffmeister S."/>
            <person name="Daniel R."/>
            <person name="Durre P."/>
        </authorList>
    </citation>
    <scope>NUCLEOTIDE SEQUENCE [LARGE SCALE GENOMIC DNA]</scope>
    <source>
        <strain evidence="3 5">PTA-10522</strain>
    </source>
</reference>
<evidence type="ECO:0000256" key="1">
    <source>
        <dbReference type="SAM" id="MobiDB-lite"/>
    </source>
</evidence>
<comment type="caution">
    <text evidence="2">The sequence shown here is derived from an EMBL/GenBank/DDBJ whole genome shotgun (WGS) entry which is preliminary data.</text>
</comment>
<evidence type="ECO:0000313" key="4">
    <source>
        <dbReference type="Proteomes" id="UP000077384"/>
    </source>
</evidence>
<dbReference type="EMBL" id="LITQ01000057">
    <property type="protein sequence ID" value="OAA84358.1"/>
    <property type="molecule type" value="Genomic_DNA"/>
</dbReference>
<feature type="region of interest" description="Disordered" evidence="1">
    <location>
        <begin position="33"/>
        <end position="54"/>
    </location>
</feature>
<sequence>MNKSVIIKNAEPIKFGNQIGMVMDELDPGAIRSISEKERTEARKAKDKCSEIQK</sequence>
<proteinExistence type="predicted"/>
<gene>
    <name evidence="3" type="ORF">CLCOS_20630</name>
    <name evidence="2" type="ORF">WX73_03498</name>
</gene>
<dbReference type="Proteomes" id="UP000077384">
    <property type="component" value="Unassembled WGS sequence"/>
</dbReference>
<feature type="compositionally biased region" description="Basic and acidic residues" evidence="1">
    <location>
        <begin position="34"/>
        <end position="54"/>
    </location>
</feature>
<reference evidence="2 4" key="1">
    <citation type="journal article" date="2015" name="Biotechnol. Bioeng.">
        <title>Genome sequence and phenotypic characterization of Caulobacter segnis.</title>
        <authorList>
            <person name="Patel S."/>
            <person name="Fletcher B."/>
            <person name="Scott D.C."/>
            <person name="Ely B."/>
        </authorList>
    </citation>
    <scope>NUCLEOTIDE SEQUENCE [LARGE SCALE GENOMIC DNA]</scope>
    <source>
        <strain evidence="2 4">PS02</strain>
    </source>
</reference>
<evidence type="ECO:0000313" key="3">
    <source>
        <dbReference type="EMBL" id="OBR94097.1"/>
    </source>
</evidence>
<dbReference type="RefSeq" id="WP_242867062.1">
    <property type="nucleotide sequence ID" value="NZ_LITQ01000057.1"/>
</dbReference>
<name>A0A162L4S7_9CLOT</name>
<organism evidence="2 4">
    <name type="scientific">Clostridium coskatii</name>
    <dbReference type="NCBI Taxonomy" id="1705578"/>
    <lineage>
        <taxon>Bacteria</taxon>
        <taxon>Bacillati</taxon>
        <taxon>Bacillota</taxon>
        <taxon>Clostridia</taxon>
        <taxon>Eubacteriales</taxon>
        <taxon>Clostridiaceae</taxon>
        <taxon>Clostridium</taxon>
    </lineage>
</organism>
<keyword evidence="5" id="KW-1185">Reference proteome</keyword>
<dbReference type="AlphaFoldDB" id="A0A162L4S7"/>
<dbReference type="EMBL" id="LROR01000048">
    <property type="protein sequence ID" value="OBR94097.1"/>
    <property type="molecule type" value="Genomic_DNA"/>
</dbReference>